<dbReference type="AlphaFoldDB" id="A0A2H3AXS9"/>
<gene>
    <name evidence="1" type="ORF">ARMSODRAFT_943203</name>
</gene>
<evidence type="ECO:0000313" key="2">
    <source>
        <dbReference type="Proteomes" id="UP000218334"/>
    </source>
</evidence>
<organism evidence="1 2">
    <name type="scientific">Armillaria solidipes</name>
    <dbReference type="NCBI Taxonomy" id="1076256"/>
    <lineage>
        <taxon>Eukaryota</taxon>
        <taxon>Fungi</taxon>
        <taxon>Dikarya</taxon>
        <taxon>Basidiomycota</taxon>
        <taxon>Agaricomycotina</taxon>
        <taxon>Agaricomycetes</taxon>
        <taxon>Agaricomycetidae</taxon>
        <taxon>Agaricales</taxon>
        <taxon>Marasmiineae</taxon>
        <taxon>Physalacriaceae</taxon>
        <taxon>Armillaria</taxon>
    </lineage>
</organism>
<dbReference type="Proteomes" id="UP000218334">
    <property type="component" value="Unassembled WGS sequence"/>
</dbReference>
<evidence type="ECO:0000313" key="1">
    <source>
        <dbReference type="EMBL" id="PBK62330.1"/>
    </source>
</evidence>
<accession>A0A2H3AXS9</accession>
<evidence type="ECO:0008006" key="3">
    <source>
        <dbReference type="Google" id="ProtNLM"/>
    </source>
</evidence>
<dbReference type="EMBL" id="KZ293467">
    <property type="protein sequence ID" value="PBK62330.1"/>
    <property type="molecule type" value="Genomic_DNA"/>
</dbReference>
<sequence>MVRALVHIFASDHEDDMSLHNGNLDTSNYSATSTMDDDLEETPIGSWKRWWAWKKFSVSRWWREQKWSVFKSFAHSRVSWYYDKVRKSPPLHHEHPYFPKVTLSALTETGHAESTIPVLKQRLYTGNQLVISSALANTRCADLGIDGVLEKLNATLGTSYTLGSQIFRLLGIATLHSILKPYVARNDDFGTAYAHLRYYWYASDFVAIQHGLRTREEEDREMRRDVLVHDRITERNVSPRRAWDLYANRVVPLWAASKYPWAISHAWVDTKDRVDVMTPINGYEWPVPMPKDANLDLIRIEMLNLGAESREMPIFMAEYTWLDVLCLRQEGGKNEHLRVEEWKLDVPTIGHVYTEDQPVVCYFNGLGRPLHLTADDFESDRCWFRRAWTLQEITRNPIIGGQTEDDVMEQEVRRKFDEKLTPLREIQKQTRVEEYAAEMQNRMSTKPLDKVAGLVYLLRTEPIPIYDAEQSEADAWDVLTHAMCDDFRAELFFFYPQPGDGRKCWRPSWEQVMTNKSIALDPFWYPHGVFTTEDPDVDWHDGCRIVGDVQGVAEVPKEGKPRQGELVFKDPTGSPHTFKIVADHTYPIPDGTYTLLGSSVYASSHDWVVGQLREDKKFEKLSIFRLADDEQVVLSDLGFRYVKTFLC</sequence>
<reference evidence="2" key="1">
    <citation type="journal article" date="2017" name="Nat. Ecol. Evol.">
        <title>Genome expansion and lineage-specific genetic innovations in the forest pathogenic fungi Armillaria.</title>
        <authorList>
            <person name="Sipos G."/>
            <person name="Prasanna A.N."/>
            <person name="Walter M.C."/>
            <person name="O'Connor E."/>
            <person name="Balint B."/>
            <person name="Krizsan K."/>
            <person name="Kiss B."/>
            <person name="Hess J."/>
            <person name="Varga T."/>
            <person name="Slot J."/>
            <person name="Riley R."/>
            <person name="Boka B."/>
            <person name="Rigling D."/>
            <person name="Barry K."/>
            <person name="Lee J."/>
            <person name="Mihaltcheva S."/>
            <person name="LaButti K."/>
            <person name="Lipzen A."/>
            <person name="Waldron R."/>
            <person name="Moloney N.M."/>
            <person name="Sperisen C."/>
            <person name="Kredics L."/>
            <person name="Vagvoelgyi C."/>
            <person name="Patrignani A."/>
            <person name="Fitzpatrick D."/>
            <person name="Nagy I."/>
            <person name="Doyle S."/>
            <person name="Anderson J.B."/>
            <person name="Grigoriev I.V."/>
            <person name="Gueldener U."/>
            <person name="Muensterkoetter M."/>
            <person name="Nagy L.G."/>
        </authorList>
    </citation>
    <scope>NUCLEOTIDE SEQUENCE [LARGE SCALE GENOMIC DNA]</scope>
    <source>
        <strain evidence="2">28-4</strain>
    </source>
</reference>
<name>A0A2H3AXS9_9AGAR</name>
<proteinExistence type="predicted"/>
<protein>
    <recommendedName>
        <fullName evidence="3">Heterokaryon incompatibility domain-containing protein</fullName>
    </recommendedName>
</protein>
<keyword evidence="2" id="KW-1185">Reference proteome</keyword>